<dbReference type="PROSITE" id="PS01135">
    <property type="entry name" value="FTSZ_2"/>
    <property type="match status" value="1"/>
</dbReference>
<evidence type="ECO:0000256" key="5">
    <source>
        <dbReference type="ARBA" id="ARBA00022741"/>
    </source>
</evidence>
<keyword evidence="5" id="KW-0547">Nucleotide-binding</keyword>
<feature type="domain" description="Tubulin/FtsZ GTPase" evidence="9">
    <location>
        <begin position="11"/>
        <end position="203"/>
    </location>
</feature>
<comment type="similarity">
    <text evidence="2">Belongs to the FtsZ family.</text>
</comment>
<accession>A0A0F9KEY1</accession>
<dbReference type="AlphaFoldDB" id="A0A0F9KEY1"/>
<comment type="caution">
    <text evidence="11">The sequence shown here is derived from an EMBL/GenBank/DDBJ whole genome shotgun (WGS) entry which is preliminary data.</text>
</comment>
<dbReference type="InterPro" id="IPR036525">
    <property type="entry name" value="Tubulin/FtsZ_GTPase_sf"/>
</dbReference>
<dbReference type="PANTHER" id="PTHR30314">
    <property type="entry name" value="CELL DIVISION PROTEIN FTSZ-RELATED"/>
    <property type="match status" value="1"/>
</dbReference>
<dbReference type="InterPro" id="IPR003008">
    <property type="entry name" value="Tubulin_FtsZ_GTPase"/>
</dbReference>
<dbReference type="InterPro" id="IPR024757">
    <property type="entry name" value="FtsZ_C"/>
</dbReference>
<dbReference type="Gene3D" id="3.30.1330.20">
    <property type="entry name" value="Tubulin/FtsZ, C-terminal domain"/>
    <property type="match status" value="1"/>
</dbReference>
<evidence type="ECO:0000259" key="9">
    <source>
        <dbReference type="SMART" id="SM00864"/>
    </source>
</evidence>
<organism evidence="11">
    <name type="scientific">marine sediment metagenome</name>
    <dbReference type="NCBI Taxonomy" id="412755"/>
    <lineage>
        <taxon>unclassified sequences</taxon>
        <taxon>metagenomes</taxon>
        <taxon>ecological metagenomes</taxon>
    </lineage>
</organism>
<dbReference type="SMART" id="SM00865">
    <property type="entry name" value="Tubulin_C"/>
    <property type="match status" value="1"/>
</dbReference>
<comment type="subcellular location">
    <subcellularLocation>
        <location evidence="1">Cytoplasm</location>
    </subcellularLocation>
</comment>
<proteinExistence type="inferred from homology"/>
<dbReference type="EMBL" id="LAZR01015280">
    <property type="protein sequence ID" value="KKM13860.1"/>
    <property type="molecule type" value="Genomic_DNA"/>
</dbReference>
<dbReference type="PANTHER" id="PTHR30314:SF3">
    <property type="entry name" value="MITOCHONDRIAL DIVISION PROTEIN FSZA"/>
    <property type="match status" value="1"/>
</dbReference>
<gene>
    <name evidence="11" type="ORF">LCGC14_1711970</name>
</gene>
<evidence type="ECO:0000259" key="10">
    <source>
        <dbReference type="SMART" id="SM00865"/>
    </source>
</evidence>
<dbReference type="Pfam" id="PF12327">
    <property type="entry name" value="FtsZ_C"/>
    <property type="match status" value="1"/>
</dbReference>
<dbReference type="GO" id="GO:0003924">
    <property type="term" value="F:GTPase activity"/>
    <property type="evidence" value="ECO:0007669"/>
    <property type="project" value="InterPro"/>
</dbReference>
<keyword evidence="6" id="KW-0342">GTP-binding</keyword>
<dbReference type="GO" id="GO:0005737">
    <property type="term" value="C:cytoplasm"/>
    <property type="evidence" value="ECO:0007669"/>
    <property type="project" value="UniProtKB-SubCell"/>
</dbReference>
<dbReference type="SMART" id="SM00864">
    <property type="entry name" value="Tubulin"/>
    <property type="match status" value="1"/>
</dbReference>
<evidence type="ECO:0008006" key="12">
    <source>
        <dbReference type="Google" id="ProtNLM"/>
    </source>
</evidence>
<dbReference type="FunFam" id="3.40.50.1440:FF:000023">
    <property type="entry name" value="Cell division protein FtsZ"/>
    <property type="match status" value="1"/>
</dbReference>
<feature type="domain" description="Tubulin/FtsZ 2-layer sandwich" evidence="10">
    <location>
        <begin position="205"/>
        <end position="322"/>
    </location>
</feature>
<reference evidence="11" key="1">
    <citation type="journal article" date="2015" name="Nature">
        <title>Complex archaea that bridge the gap between prokaryotes and eukaryotes.</title>
        <authorList>
            <person name="Spang A."/>
            <person name="Saw J.H."/>
            <person name="Jorgensen S.L."/>
            <person name="Zaremba-Niedzwiedzka K."/>
            <person name="Martijn J."/>
            <person name="Lind A.E."/>
            <person name="van Eijk R."/>
            <person name="Schleper C."/>
            <person name="Guy L."/>
            <person name="Ettema T.J."/>
        </authorList>
    </citation>
    <scope>NUCLEOTIDE SEQUENCE</scope>
</reference>
<evidence type="ECO:0000256" key="1">
    <source>
        <dbReference type="ARBA" id="ARBA00004496"/>
    </source>
</evidence>
<evidence type="ECO:0000256" key="6">
    <source>
        <dbReference type="ARBA" id="ARBA00023134"/>
    </source>
</evidence>
<name>A0A0F9KEY1_9ZZZZ</name>
<dbReference type="NCBIfam" id="TIGR00065">
    <property type="entry name" value="ftsZ"/>
    <property type="match status" value="1"/>
</dbReference>
<dbReference type="InterPro" id="IPR037103">
    <property type="entry name" value="Tubulin/FtsZ-like_C"/>
</dbReference>
<dbReference type="InterPro" id="IPR045061">
    <property type="entry name" value="FtsZ/CetZ"/>
</dbReference>
<dbReference type="InterPro" id="IPR018316">
    <property type="entry name" value="Tubulin/FtsZ_2-layer-sand-dom"/>
</dbReference>
<protein>
    <recommendedName>
        <fullName evidence="12">Cell division protein FtsZ</fullName>
    </recommendedName>
</protein>
<dbReference type="HAMAP" id="MF_00909">
    <property type="entry name" value="FtsZ"/>
    <property type="match status" value="1"/>
</dbReference>
<evidence type="ECO:0000256" key="8">
    <source>
        <dbReference type="ARBA" id="ARBA00023306"/>
    </source>
</evidence>
<dbReference type="InterPro" id="IPR000158">
    <property type="entry name" value="Cell_div_FtsZ"/>
</dbReference>
<evidence type="ECO:0000256" key="3">
    <source>
        <dbReference type="ARBA" id="ARBA00022490"/>
    </source>
</evidence>
<dbReference type="CDD" id="cd02201">
    <property type="entry name" value="FtsZ_type1"/>
    <property type="match status" value="1"/>
</dbReference>
<evidence type="ECO:0000256" key="4">
    <source>
        <dbReference type="ARBA" id="ARBA00022618"/>
    </source>
</evidence>
<dbReference type="SUPFAM" id="SSF52490">
    <property type="entry name" value="Tubulin nucleotide-binding domain-like"/>
    <property type="match status" value="1"/>
</dbReference>
<dbReference type="GO" id="GO:0032153">
    <property type="term" value="C:cell division site"/>
    <property type="evidence" value="ECO:0007669"/>
    <property type="project" value="TreeGrafter"/>
</dbReference>
<keyword evidence="7" id="KW-0717">Septation</keyword>
<evidence type="ECO:0000313" key="11">
    <source>
        <dbReference type="EMBL" id="KKM13860.1"/>
    </source>
</evidence>
<dbReference type="PROSITE" id="PS01134">
    <property type="entry name" value="FTSZ_1"/>
    <property type="match status" value="1"/>
</dbReference>
<dbReference type="InterPro" id="IPR020805">
    <property type="entry name" value="Cell_div_FtsZ_CS"/>
</dbReference>
<feature type="non-terminal residue" evidence="11">
    <location>
        <position position="339"/>
    </location>
</feature>
<evidence type="ECO:0000256" key="7">
    <source>
        <dbReference type="ARBA" id="ARBA00023210"/>
    </source>
</evidence>
<dbReference type="GO" id="GO:0005525">
    <property type="term" value="F:GTP binding"/>
    <property type="evidence" value="ECO:0007669"/>
    <property type="project" value="UniProtKB-KW"/>
</dbReference>
<dbReference type="Gene3D" id="3.40.50.1440">
    <property type="entry name" value="Tubulin/FtsZ, GTPase domain"/>
    <property type="match status" value="1"/>
</dbReference>
<keyword evidence="4" id="KW-0132">Cell division</keyword>
<dbReference type="SUPFAM" id="SSF55307">
    <property type="entry name" value="Tubulin C-terminal domain-like"/>
    <property type="match status" value="1"/>
</dbReference>
<dbReference type="PRINTS" id="PR00423">
    <property type="entry name" value="CELLDVISFTSZ"/>
</dbReference>
<dbReference type="GO" id="GO:0000917">
    <property type="term" value="P:division septum assembly"/>
    <property type="evidence" value="ECO:0007669"/>
    <property type="project" value="UniProtKB-KW"/>
</dbReference>
<sequence>MAGIDLDGLPPIKVVGVGGGGCNAVNRMVEARIQGVEFVGINTDTQALMRCDAESRIRIGDRITRGLGVGGDPERGRQAAEDSRDEIKEAIKDADMVFITAGMGGGTGTGAAPVIAQVAKDAGALTVAIVTRPFSFEGAKRKANADGGIANLQQEVDTLIVIPNDRLLALADEKTTVVESFLMADEVLRQGIHGISELITMPGDINLDFADIRRIMADAGPAIMAIGRSSGENRAVEAAQAAVSSPLLDVSIHGATGVLFNITSSGDLGLHELNMAAQIIAEVVDPDAEIIFGTATDPTLGQEVKLTLIAVGFTAQETHQSQAEEEEFRRIRSEAMENV</sequence>
<evidence type="ECO:0000256" key="2">
    <source>
        <dbReference type="ARBA" id="ARBA00009690"/>
    </source>
</evidence>
<dbReference type="InterPro" id="IPR008280">
    <property type="entry name" value="Tub_FtsZ_C"/>
</dbReference>
<keyword evidence="8" id="KW-0131">Cell cycle</keyword>
<dbReference type="Pfam" id="PF00091">
    <property type="entry name" value="Tubulin"/>
    <property type="match status" value="1"/>
</dbReference>
<keyword evidence="3" id="KW-0963">Cytoplasm</keyword>